<dbReference type="EMBL" id="QKWH01000008">
    <property type="protein sequence ID" value="PZR52614.1"/>
    <property type="molecule type" value="Genomic_DNA"/>
</dbReference>
<dbReference type="AlphaFoldDB" id="A0A2W5Y3Z2"/>
<gene>
    <name evidence="2" type="ORF">DNL40_10890</name>
</gene>
<reference evidence="2 3" key="1">
    <citation type="submission" date="2018-06" db="EMBL/GenBank/DDBJ databases">
        <title>Whole genome sequencing of a novel hydrocarbon degrading bacterial strain, PW21 isolated from oil contaminated produced water sample.</title>
        <authorList>
            <person name="Nagkirti P."/>
            <person name="Shaikh A."/>
            <person name="Gowdaman V."/>
            <person name="Engineer A.E."/>
            <person name="Dagar S."/>
            <person name="Dhakephalkar P.K."/>
        </authorList>
    </citation>
    <scope>NUCLEOTIDE SEQUENCE [LARGE SCALE GENOMIC DNA]</scope>
    <source>
        <strain evidence="2 3">PW21</strain>
    </source>
</reference>
<sequence length="211" mass="22610">MEERHTSGHRPWDELVARFTRTPGVVGEVEDPLTWGLDLEEETVTGDGQEDDPTSGRFLRAYRSFAGEALEVETLHAPCPPETVEDVVRAAASGALAAPLHADLRAPVEAPSDAPDEGPDTPDFAEAYQDYRSAMRAIVETVDEVPLTEGTFVVDAAPVPCVRVQARGVVALYAEVSGRALVVTGPADLVDRAGVVMRPVRSILQGEGPRD</sequence>
<name>A0A2W5Y3Z2_9MICO</name>
<evidence type="ECO:0000313" key="2">
    <source>
        <dbReference type="EMBL" id="PZR52614.1"/>
    </source>
</evidence>
<keyword evidence="3" id="KW-1185">Reference proteome</keyword>
<protein>
    <submittedName>
        <fullName evidence="2">Uncharacterized protein</fullName>
    </submittedName>
</protein>
<proteinExistence type="predicted"/>
<evidence type="ECO:0000313" key="3">
    <source>
        <dbReference type="Proteomes" id="UP000248783"/>
    </source>
</evidence>
<feature type="region of interest" description="Disordered" evidence="1">
    <location>
        <begin position="37"/>
        <end position="56"/>
    </location>
</feature>
<organism evidence="2 3">
    <name type="scientific">Xylanimonas oleitrophica</name>
    <dbReference type="NCBI Taxonomy" id="2607479"/>
    <lineage>
        <taxon>Bacteria</taxon>
        <taxon>Bacillati</taxon>
        <taxon>Actinomycetota</taxon>
        <taxon>Actinomycetes</taxon>
        <taxon>Micrococcales</taxon>
        <taxon>Promicromonosporaceae</taxon>
        <taxon>Xylanimonas</taxon>
    </lineage>
</organism>
<feature type="compositionally biased region" description="Acidic residues" evidence="1">
    <location>
        <begin position="38"/>
        <end position="53"/>
    </location>
</feature>
<evidence type="ECO:0000256" key="1">
    <source>
        <dbReference type="SAM" id="MobiDB-lite"/>
    </source>
</evidence>
<dbReference type="RefSeq" id="WP_111251289.1">
    <property type="nucleotide sequence ID" value="NZ_QKWH01000008.1"/>
</dbReference>
<comment type="caution">
    <text evidence="2">The sequence shown here is derived from an EMBL/GenBank/DDBJ whole genome shotgun (WGS) entry which is preliminary data.</text>
</comment>
<dbReference type="Proteomes" id="UP000248783">
    <property type="component" value="Unassembled WGS sequence"/>
</dbReference>
<accession>A0A2W5Y3Z2</accession>